<evidence type="ECO:0000256" key="4">
    <source>
        <dbReference type="SAM" id="MobiDB-lite"/>
    </source>
</evidence>
<evidence type="ECO:0000256" key="2">
    <source>
        <dbReference type="ARBA" id="ARBA00022448"/>
    </source>
</evidence>
<proteinExistence type="inferred from homology"/>
<dbReference type="GO" id="GO:0042597">
    <property type="term" value="C:periplasmic space"/>
    <property type="evidence" value="ECO:0007669"/>
    <property type="project" value="UniProtKB-ARBA"/>
</dbReference>
<dbReference type="GO" id="GO:0015833">
    <property type="term" value="P:peptide transport"/>
    <property type="evidence" value="ECO:0007669"/>
    <property type="project" value="TreeGrafter"/>
</dbReference>
<dbReference type="PROSITE" id="PS51257">
    <property type="entry name" value="PROKAR_LIPOPROTEIN"/>
    <property type="match status" value="1"/>
</dbReference>
<dbReference type="Gene3D" id="3.10.105.10">
    <property type="entry name" value="Dipeptide-binding Protein, Domain 3"/>
    <property type="match status" value="1"/>
</dbReference>
<dbReference type="InterPro" id="IPR030678">
    <property type="entry name" value="Peptide/Ni-bd"/>
</dbReference>
<feature type="chain" id="PRO_5038614259" evidence="5">
    <location>
        <begin position="24"/>
        <end position="533"/>
    </location>
</feature>
<dbReference type="KEGG" id="vpy:HZI73_07735"/>
<dbReference type="InterPro" id="IPR039424">
    <property type="entry name" value="SBP_5"/>
</dbReference>
<dbReference type="Proteomes" id="UP000683246">
    <property type="component" value="Chromosome"/>
</dbReference>
<evidence type="ECO:0000256" key="1">
    <source>
        <dbReference type="ARBA" id="ARBA00005695"/>
    </source>
</evidence>
<feature type="region of interest" description="Disordered" evidence="4">
    <location>
        <begin position="29"/>
        <end position="60"/>
    </location>
</feature>
<evidence type="ECO:0000259" key="6">
    <source>
        <dbReference type="Pfam" id="PF00496"/>
    </source>
</evidence>
<evidence type="ECO:0000313" key="8">
    <source>
        <dbReference type="Proteomes" id="UP000683246"/>
    </source>
</evidence>
<dbReference type="AlphaFoldDB" id="A0A8J8SJL9"/>
<name>A0A8J8SJL9_9FIRM</name>
<dbReference type="GO" id="GO:1904680">
    <property type="term" value="F:peptide transmembrane transporter activity"/>
    <property type="evidence" value="ECO:0007669"/>
    <property type="project" value="TreeGrafter"/>
</dbReference>
<dbReference type="InterPro" id="IPR000914">
    <property type="entry name" value="SBP_5_dom"/>
</dbReference>
<feature type="signal peptide" evidence="5">
    <location>
        <begin position="1"/>
        <end position="23"/>
    </location>
</feature>
<dbReference type="EMBL" id="CP058649">
    <property type="protein sequence ID" value="QUI25632.1"/>
    <property type="molecule type" value="Genomic_DNA"/>
</dbReference>
<dbReference type="PANTHER" id="PTHR30290:SF9">
    <property type="entry name" value="OLIGOPEPTIDE-BINDING PROTEIN APPA"/>
    <property type="match status" value="1"/>
</dbReference>
<accession>A0A8J8SJL9</accession>
<dbReference type="Pfam" id="PF00496">
    <property type="entry name" value="SBP_bac_5"/>
    <property type="match status" value="1"/>
</dbReference>
<organism evidence="7 8">
    <name type="scientific">Vallitalea pronyensis</name>
    <dbReference type="NCBI Taxonomy" id="1348613"/>
    <lineage>
        <taxon>Bacteria</taxon>
        <taxon>Bacillati</taxon>
        <taxon>Bacillota</taxon>
        <taxon>Clostridia</taxon>
        <taxon>Lachnospirales</taxon>
        <taxon>Vallitaleaceae</taxon>
        <taxon>Vallitalea</taxon>
    </lineage>
</organism>
<dbReference type="PIRSF" id="PIRSF002741">
    <property type="entry name" value="MppA"/>
    <property type="match status" value="1"/>
</dbReference>
<comment type="similarity">
    <text evidence="1">Belongs to the bacterial solute-binding protein 5 family.</text>
</comment>
<evidence type="ECO:0000256" key="5">
    <source>
        <dbReference type="SAM" id="SignalP"/>
    </source>
</evidence>
<keyword evidence="3 5" id="KW-0732">Signal</keyword>
<feature type="domain" description="Solute-binding protein family 5" evidence="6">
    <location>
        <begin position="109"/>
        <end position="452"/>
    </location>
</feature>
<evidence type="ECO:0000256" key="3">
    <source>
        <dbReference type="ARBA" id="ARBA00022729"/>
    </source>
</evidence>
<dbReference type="PANTHER" id="PTHR30290">
    <property type="entry name" value="PERIPLASMIC BINDING COMPONENT OF ABC TRANSPORTER"/>
    <property type="match status" value="1"/>
</dbReference>
<sequence>MMKNKIMIIILTCVMAIAFTGCGSNKAVDDDTSTVNQGEDNQTEQEQTDQGQKDDEKEPEEVVVQDDIVVAVPQDPDYLDPHLAAASGTYEMMFNVFEGLLKPDHTGKLLPAVAGDYTISEDGLKYTFVLRDGITFHNGDLVTIEDVEYSYKRIKGDIRDDIVSTAFENVDMAVIDDKTIEFTLTEPNSGFIVNLTKAVIPAGLDEEQHNKQPIGTGPYAFTEYVPSQKVALKRFDGYWGKPVAIKDVEFRIFADNNTALMSLLAGEVDMYPRVGTENIDMLTDEFYYIEGMQNMVQLMSFNNAVKPLDNVKVRQAINYAVDVDMIIDGVSDGKGTKLGSNMSPAMAFYHETGLEDKYNVDIEKAKQLLKEAGYDNGFETSITVPSNYEFHVKTAEVIAEQLKAVGIQASIKSVEWSVWLEDVYKGRDYEMTIIGLTGKLDPHNILVRYESEYGRNYMNYSNEAYDKLIADAIKETSEEKRAALYKQAQVILADEVPAVYIMDPNFIVALKSNLKGYALYPLYVQDLSSMYFE</sequence>
<dbReference type="GO" id="GO:0043190">
    <property type="term" value="C:ATP-binding cassette (ABC) transporter complex"/>
    <property type="evidence" value="ECO:0007669"/>
    <property type="project" value="InterPro"/>
</dbReference>
<dbReference type="SUPFAM" id="SSF53850">
    <property type="entry name" value="Periplasmic binding protein-like II"/>
    <property type="match status" value="1"/>
</dbReference>
<reference evidence="7" key="1">
    <citation type="submission" date="2020-07" db="EMBL/GenBank/DDBJ databases">
        <title>Vallitalea pronyensis genome.</title>
        <authorList>
            <person name="Postec A."/>
        </authorList>
    </citation>
    <scope>NUCLEOTIDE SEQUENCE</scope>
    <source>
        <strain evidence="7">FatNI3</strain>
    </source>
</reference>
<gene>
    <name evidence="7" type="ORF">HZI73_07735</name>
</gene>
<keyword evidence="2" id="KW-0813">Transport</keyword>
<protein>
    <submittedName>
        <fullName evidence="7">ABC transporter substrate-binding protein</fullName>
    </submittedName>
</protein>
<keyword evidence="8" id="KW-1185">Reference proteome</keyword>
<dbReference type="Gene3D" id="3.90.76.10">
    <property type="entry name" value="Dipeptide-binding Protein, Domain 1"/>
    <property type="match status" value="1"/>
</dbReference>
<dbReference type="Gene3D" id="3.40.190.10">
    <property type="entry name" value="Periplasmic binding protein-like II"/>
    <property type="match status" value="1"/>
</dbReference>
<evidence type="ECO:0000313" key="7">
    <source>
        <dbReference type="EMBL" id="QUI25632.1"/>
    </source>
</evidence>